<keyword evidence="3" id="KW-1185">Reference proteome</keyword>
<dbReference type="InterPro" id="IPR035897">
    <property type="entry name" value="Toll_tir_struct_dom_sf"/>
</dbReference>
<feature type="domain" description="TIR" evidence="1">
    <location>
        <begin position="18"/>
        <end position="50"/>
    </location>
</feature>
<name>A0A2P6PJK5_ROSCH</name>
<dbReference type="EMBL" id="PDCK01000044">
    <property type="protein sequence ID" value="PRQ22115.1"/>
    <property type="molecule type" value="Genomic_DNA"/>
</dbReference>
<accession>A0A2P6PJK5</accession>
<evidence type="ECO:0000313" key="3">
    <source>
        <dbReference type="Proteomes" id="UP000238479"/>
    </source>
</evidence>
<dbReference type="Gene3D" id="3.40.50.10140">
    <property type="entry name" value="Toll/interleukin-1 receptor homology (TIR) domain"/>
    <property type="match status" value="1"/>
</dbReference>
<dbReference type="GO" id="GO:0007165">
    <property type="term" value="P:signal transduction"/>
    <property type="evidence" value="ECO:0007669"/>
    <property type="project" value="InterPro"/>
</dbReference>
<dbReference type="InterPro" id="IPR000157">
    <property type="entry name" value="TIR_dom"/>
</dbReference>
<reference evidence="2 3" key="1">
    <citation type="journal article" date="2018" name="Nat. Genet.">
        <title>The Rosa genome provides new insights in the design of modern roses.</title>
        <authorList>
            <person name="Bendahmane M."/>
        </authorList>
    </citation>
    <scope>NUCLEOTIDE SEQUENCE [LARGE SCALE GENOMIC DNA]</scope>
    <source>
        <strain evidence="3">cv. Old Blush</strain>
    </source>
</reference>
<sequence>MSIQRISTSFLPLTPQWKYDVFLSFRSNDTRKAFTDNLYAASEHQGIITFRVSGMILNFRKGRLFLQNFLLQLKNQDLLSLFFHKIMHHQHGAWMTL</sequence>
<dbReference type="Proteomes" id="UP000238479">
    <property type="component" value="Chromosome 6"/>
</dbReference>
<organism evidence="2 3">
    <name type="scientific">Rosa chinensis</name>
    <name type="common">China rose</name>
    <dbReference type="NCBI Taxonomy" id="74649"/>
    <lineage>
        <taxon>Eukaryota</taxon>
        <taxon>Viridiplantae</taxon>
        <taxon>Streptophyta</taxon>
        <taxon>Embryophyta</taxon>
        <taxon>Tracheophyta</taxon>
        <taxon>Spermatophyta</taxon>
        <taxon>Magnoliopsida</taxon>
        <taxon>eudicotyledons</taxon>
        <taxon>Gunneridae</taxon>
        <taxon>Pentapetalae</taxon>
        <taxon>rosids</taxon>
        <taxon>fabids</taxon>
        <taxon>Rosales</taxon>
        <taxon>Rosaceae</taxon>
        <taxon>Rosoideae</taxon>
        <taxon>Rosoideae incertae sedis</taxon>
        <taxon>Rosa</taxon>
    </lineage>
</organism>
<evidence type="ECO:0000313" key="2">
    <source>
        <dbReference type="EMBL" id="PRQ22115.1"/>
    </source>
</evidence>
<dbReference type="Pfam" id="PF01582">
    <property type="entry name" value="TIR"/>
    <property type="match status" value="1"/>
</dbReference>
<evidence type="ECO:0000259" key="1">
    <source>
        <dbReference type="Pfam" id="PF01582"/>
    </source>
</evidence>
<dbReference type="SUPFAM" id="SSF52200">
    <property type="entry name" value="Toll/Interleukin receptor TIR domain"/>
    <property type="match status" value="1"/>
</dbReference>
<proteinExistence type="predicted"/>
<gene>
    <name evidence="2" type="ORF">RchiOBHm_Chr6g0246701</name>
</gene>
<protein>
    <submittedName>
        <fullName evidence="2">Putative TIR domain-containing protein</fullName>
    </submittedName>
</protein>
<dbReference type="AlphaFoldDB" id="A0A2P6PJK5"/>
<dbReference type="Gramene" id="PRQ22115">
    <property type="protein sequence ID" value="PRQ22115"/>
    <property type="gene ID" value="RchiOBHm_Chr6g0246701"/>
</dbReference>
<comment type="caution">
    <text evidence="2">The sequence shown here is derived from an EMBL/GenBank/DDBJ whole genome shotgun (WGS) entry which is preliminary data.</text>
</comment>